<accession>A0AA41YDY6</accession>
<organism evidence="2 3">
    <name type="scientific">Gaoshiqia sediminis</name>
    <dbReference type="NCBI Taxonomy" id="2986998"/>
    <lineage>
        <taxon>Bacteria</taxon>
        <taxon>Pseudomonadati</taxon>
        <taxon>Bacteroidota</taxon>
        <taxon>Bacteroidia</taxon>
        <taxon>Marinilabiliales</taxon>
        <taxon>Prolixibacteraceae</taxon>
        <taxon>Gaoshiqia</taxon>
    </lineage>
</organism>
<dbReference type="Gene3D" id="3.30.460.10">
    <property type="entry name" value="Beta Polymerase, domain 2"/>
    <property type="match status" value="1"/>
</dbReference>
<comment type="caution">
    <text evidence="2">The sequence shown here is derived from an EMBL/GenBank/DDBJ whole genome shotgun (WGS) entry which is preliminary data.</text>
</comment>
<evidence type="ECO:0000259" key="1">
    <source>
        <dbReference type="Pfam" id="PF18765"/>
    </source>
</evidence>
<evidence type="ECO:0000313" key="2">
    <source>
        <dbReference type="EMBL" id="MCW0485050.1"/>
    </source>
</evidence>
<dbReference type="AlphaFoldDB" id="A0AA41YDY6"/>
<dbReference type="EMBL" id="JAPAAF010000100">
    <property type="protein sequence ID" value="MCW0485050.1"/>
    <property type="molecule type" value="Genomic_DNA"/>
</dbReference>
<name>A0AA41YDY6_9BACT</name>
<dbReference type="InterPro" id="IPR041633">
    <property type="entry name" value="Polbeta"/>
</dbReference>
<dbReference type="InterPro" id="IPR043519">
    <property type="entry name" value="NT_sf"/>
</dbReference>
<keyword evidence="3" id="KW-1185">Reference proteome</keyword>
<gene>
    <name evidence="2" type="ORF">N2K84_20140</name>
</gene>
<sequence>MRLTRFQIDSINKLAKKHFGQETTVYLFGSRTDDHKKGGDIDLLINNTQEETLSLEAKIRFLAQLKAEIGDRKIDVVFDNDTTRQKKNFYRSIIRQRVEL</sequence>
<proteinExistence type="predicted"/>
<dbReference type="RefSeq" id="WP_282593636.1">
    <property type="nucleotide sequence ID" value="NZ_JAPAAF010000100.1"/>
</dbReference>
<dbReference type="Proteomes" id="UP001163821">
    <property type="component" value="Unassembled WGS sequence"/>
</dbReference>
<dbReference type="CDD" id="cd05403">
    <property type="entry name" value="NT_KNTase_like"/>
    <property type="match status" value="1"/>
</dbReference>
<dbReference type="SUPFAM" id="SSF81301">
    <property type="entry name" value="Nucleotidyltransferase"/>
    <property type="match status" value="1"/>
</dbReference>
<dbReference type="Pfam" id="PF18765">
    <property type="entry name" value="Polbeta"/>
    <property type="match status" value="1"/>
</dbReference>
<feature type="domain" description="Polymerase beta nucleotidyltransferase" evidence="1">
    <location>
        <begin position="11"/>
        <end position="95"/>
    </location>
</feature>
<reference evidence="2" key="1">
    <citation type="submission" date="2022-10" db="EMBL/GenBank/DDBJ databases">
        <title>Gaoshiqiia sediminis gen. nov., sp. nov., isolated from coastal sediment.</title>
        <authorList>
            <person name="Yu W.X."/>
            <person name="Mu D.S."/>
            <person name="Du J.Z."/>
            <person name="Liang Y.Q."/>
        </authorList>
    </citation>
    <scope>NUCLEOTIDE SEQUENCE</scope>
    <source>
        <strain evidence="2">A06</strain>
    </source>
</reference>
<protein>
    <submittedName>
        <fullName evidence="2">Nucleotidyltransferase domain-containing protein</fullName>
    </submittedName>
</protein>
<evidence type="ECO:0000313" key="3">
    <source>
        <dbReference type="Proteomes" id="UP001163821"/>
    </source>
</evidence>